<dbReference type="Pfam" id="PF07825">
    <property type="entry name" value="Exc"/>
    <property type="match status" value="1"/>
</dbReference>
<dbReference type="STRING" id="1457154.CAPSK01_004464"/>
<evidence type="ECO:0000313" key="5">
    <source>
        <dbReference type="Proteomes" id="UP000019812"/>
    </source>
</evidence>
<evidence type="ECO:0000313" key="4">
    <source>
        <dbReference type="EMBL" id="KFB66303.1"/>
    </source>
</evidence>
<protein>
    <submittedName>
        <fullName evidence="4">Excisionase-like protein</fullName>
    </submittedName>
</protein>
<proteinExistence type="predicted"/>
<dbReference type="Gene3D" id="1.10.1660.20">
    <property type="match status" value="1"/>
</dbReference>
<dbReference type="AlphaFoldDB" id="A0A084XV09"/>
<evidence type="ECO:0000259" key="3">
    <source>
        <dbReference type="Pfam" id="PF07825"/>
    </source>
</evidence>
<keyword evidence="2" id="KW-0233">DNA recombination</keyword>
<evidence type="ECO:0000256" key="2">
    <source>
        <dbReference type="ARBA" id="ARBA00023172"/>
    </source>
</evidence>
<comment type="caution">
    <text evidence="4">The sequence shown here is derived from an EMBL/GenBank/DDBJ whole genome shotgun (WGS) entry which is preliminary data.</text>
</comment>
<dbReference type="InterPro" id="IPR009061">
    <property type="entry name" value="DNA-bd_dom_put_sf"/>
</dbReference>
<dbReference type="GO" id="GO:0003677">
    <property type="term" value="F:DNA binding"/>
    <property type="evidence" value="ECO:0007669"/>
    <property type="project" value="UniProtKB-KW"/>
</dbReference>
<dbReference type="InterPro" id="IPR038137">
    <property type="entry name" value="Excisionase-like_sf"/>
</dbReference>
<reference evidence="4 5" key="1">
    <citation type="submission" date="2014-07" db="EMBL/GenBank/DDBJ databases">
        <title>Expanding our view of genomic diversity in Candidatus Accumulibacter clades.</title>
        <authorList>
            <person name="Skennerton C.T."/>
            <person name="Barr J.J."/>
            <person name="Slater F.R."/>
            <person name="Bond P.L."/>
            <person name="Tyson G.W."/>
        </authorList>
    </citation>
    <scope>NUCLEOTIDE SEQUENCE [LARGE SCALE GENOMIC DNA]</scope>
    <source>
        <strain evidence="5">SK-01</strain>
    </source>
</reference>
<evidence type="ECO:0000256" key="1">
    <source>
        <dbReference type="ARBA" id="ARBA00023125"/>
    </source>
</evidence>
<dbReference type="Proteomes" id="UP000019812">
    <property type="component" value="Unassembled WGS sequence"/>
</dbReference>
<dbReference type="GO" id="GO:0006310">
    <property type="term" value="P:DNA recombination"/>
    <property type="evidence" value="ECO:0007669"/>
    <property type="project" value="UniProtKB-KW"/>
</dbReference>
<dbReference type="SUPFAM" id="SSF46955">
    <property type="entry name" value="Putative DNA-binding domain"/>
    <property type="match status" value="1"/>
</dbReference>
<gene>
    <name evidence="4" type="ORF">CAPSK01_004464</name>
</gene>
<organism evidence="4 5">
    <name type="scientific">Candidatus Accumulibacter vicinus</name>
    <dbReference type="NCBI Taxonomy" id="2954382"/>
    <lineage>
        <taxon>Bacteria</taxon>
        <taxon>Pseudomonadati</taxon>
        <taxon>Pseudomonadota</taxon>
        <taxon>Betaproteobacteria</taxon>
        <taxon>Candidatus Accumulibacter</taxon>
    </lineage>
</organism>
<keyword evidence="1" id="KW-0238">DNA-binding</keyword>
<dbReference type="InterPro" id="IPR012884">
    <property type="entry name" value="Excisionase-like"/>
</dbReference>
<feature type="domain" description="Excisionase-like" evidence="3">
    <location>
        <begin position="9"/>
        <end position="53"/>
    </location>
</feature>
<name>A0A084XV09_9PROT</name>
<accession>A0A084XV09</accession>
<sequence length="74" mass="8418">MPPKLIPVAHWSAARFDPPASAQMLRRWCRQGKIPGAVRIGREWRVPVDAEYQASVSESNELMRLIYGRQRSAA</sequence>
<dbReference type="EMBL" id="JDSS02000045">
    <property type="protein sequence ID" value="KFB66303.1"/>
    <property type="molecule type" value="Genomic_DNA"/>
</dbReference>